<dbReference type="EMBL" id="KZ663582">
    <property type="protein sequence ID" value="PPS11490.1"/>
    <property type="molecule type" value="Genomic_DNA"/>
</dbReference>
<dbReference type="OrthoDB" id="1935943at2759"/>
<reference evidence="1 2" key="1">
    <citation type="submission" date="2015-01" db="EMBL/GenBank/DDBJ databases">
        <title>Genome of allotetraploid Gossypium barbadense reveals genomic plasticity and fiber elongation in cotton evolution.</title>
        <authorList>
            <person name="Chen X."/>
            <person name="Liu X."/>
            <person name="Zhao B."/>
            <person name="Zheng H."/>
            <person name="Hu Y."/>
            <person name="Lu G."/>
            <person name="Yang C."/>
            <person name="Chen J."/>
            <person name="Shan C."/>
            <person name="Zhang L."/>
            <person name="Zhou Y."/>
            <person name="Wang L."/>
            <person name="Guo W."/>
            <person name="Bai Y."/>
            <person name="Ruan J."/>
            <person name="Shangguan X."/>
            <person name="Mao Y."/>
            <person name="Jiang J."/>
            <person name="Zhu Y."/>
            <person name="Lei J."/>
            <person name="Kang H."/>
            <person name="Chen S."/>
            <person name="He X."/>
            <person name="Wang R."/>
            <person name="Wang Y."/>
            <person name="Chen J."/>
            <person name="Wang L."/>
            <person name="Yu S."/>
            <person name="Wang B."/>
            <person name="Wei J."/>
            <person name="Song S."/>
            <person name="Lu X."/>
            <person name="Gao Z."/>
            <person name="Gu W."/>
            <person name="Deng X."/>
            <person name="Ma D."/>
            <person name="Wang S."/>
            <person name="Liang W."/>
            <person name="Fang L."/>
            <person name="Cai C."/>
            <person name="Zhu X."/>
            <person name="Zhou B."/>
            <person name="Zhang Y."/>
            <person name="Chen Z."/>
            <person name="Xu S."/>
            <person name="Zhu R."/>
            <person name="Wang S."/>
            <person name="Zhang T."/>
            <person name="Zhao G."/>
        </authorList>
    </citation>
    <scope>NUCLEOTIDE SEQUENCE [LARGE SCALE GENOMIC DNA]</scope>
    <source>
        <strain evidence="2">cv. Xinhai21</strain>
        <tissue evidence="1">Leaf</tissue>
    </source>
</reference>
<dbReference type="Proteomes" id="UP000239757">
    <property type="component" value="Unassembled WGS sequence"/>
</dbReference>
<accession>A0A2P5Y7B5</accession>
<protein>
    <submittedName>
        <fullName evidence="1">Uncharacterized protein</fullName>
    </submittedName>
</protein>
<evidence type="ECO:0000313" key="2">
    <source>
        <dbReference type="Proteomes" id="UP000239757"/>
    </source>
</evidence>
<dbReference type="AlphaFoldDB" id="A0A2P5Y7B5"/>
<gene>
    <name evidence="1" type="ORF">GOBAR_AA09145</name>
</gene>
<sequence length="202" mass="24026">MQILALETVLGIFLKELVEWLRKSGLWGMDDVEKEGGRRKLRAHMEESGEVPEELALTNMIKQAKSDHDAIILDTIGRKLREKLKDPRLFFKFDACWEKDKVSKEIIKKAWCMRGSNIMENFKMVSKKLGLWQHNRYRKMRNNICLLTEQIDKMINSPYGMSNTDNLKEARFKLGNLYAEEERYWAQRSRIRWLKEGDRNTR</sequence>
<proteinExistence type="predicted"/>
<name>A0A2P5Y7B5_GOSBA</name>
<evidence type="ECO:0000313" key="1">
    <source>
        <dbReference type="EMBL" id="PPS11490.1"/>
    </source>
</evidence>
<organism evidence="1 2">
    <name type="scientific">Gossypium barbadense</name>
    <name type="common">Sea Island cotton</name>
    <name type="synonym">Hibiscus barbadensis</name>
    <dbReference type="NCBI Taxonomy" id="3634"/>
    <lineage>
        <taxon>Eukaryota</taxon>
        <taxon>Viridiplantae</taxon>
        <taxon>Streptophyta</taxon>
        <taxon>Embryophyta</taxon>
        <taxon>Tracheophyta</taxon>
        <taxon>Spermatophyta</taxon>
        <taxon>Magnoliopsida</taxon>
        <taxon>eudicotyledons</taxon>
        <taxon>Gunneridae</taxon>
        <taxon>Pentapetalae</taxon>
        <taxon>rosids</taxon>
        <taxon>malvids</taxon>
        <taxon>Malvales</taxon>
        <taxon>Malvaceae</taxon>
        <taxon>Malvoideae</taxon>
        <taxon>Gossypium</taxon>
    </lineage>
</organism>